<dbReference type="Proteomes" id="UP000062788">
    <property type="component" value="Unassembled WGS sequence"/>
</dbReference>
<gene>
    <name evidence="1" type="ORF">WS67_12250</name>
</gene>
<dbReference type="AlphaFoldDB" id="A0A103E333"/>
<name>A0A103E333_9BURK</name>
<reference evidence="1 2" key="1">
    <citation type="submission" date="2015-11" db="EMBL/GenBank/DDBJ databases">
        <title>Expanding the genomic diversity of Burkholderia species for the development of highly accurate diagnostics.</title>
        <authorList>
            <person name="Sahl J."/>
            <person name="Keim P."/>
            <person name="Wagner D."/>
        </authorList>
    </citation>
    <scope>NUCLEOTIDE SEQUENCE [LARGE SCALE GENOMIC DNA]</scope>
    <source>
        <strain evidence="1 2">TSV85</strain>
    </source>
</reference>
<organism evidence="1 2">
    <name type="scientific">Burkholderia singularis</name>
    <dbReference type="NCBI Taxonomy" id="1503053"/>
    <lineage>
        <taxon>Bacteria</taxon>
        <taxon>Pseudomonadati</taxon>
        <taxon>Pseudomonadota</taxon>
        <taxon>Betaproteobacteria</taxon>
        <taxon>Burkholderiales</taxon>
        <taxon>Burkholderiaceae</taxon>
        <taxon>Burkholderia</taxon>
        <taxon>pseudomallei group</taxon>
    </lineage>
</organism>
<proteinExistence type="predicted"/>
<sequence>MVGYRSRFGHPHPSVWARYAGRGIELPRTDWDGAVRIDVTASGEPIVSVRYRDVHRRYWMDR</sequence>
<evidence type="ECO:0000313" key="1">
    <source>
        <dbReference type="EMBL" id="KVE27265.1"/>
    </source>
</evidence>
<keyword evidence="2" id="KW-1185">Reference proteome</keyword>
<evidence type="ECO:0000313" key="2">
    <source>
        <dbReference type="Proteomes" id="UP000062788"/>
    </source>
</evidence>
<dbReference type="EMBL" id="LOWA01000031">
    <property type="protein sequence ID" value="KVE27265.1"/>
    <property type="molecule type" value="Genomic_DNA"/>
</dbReference>
<comment type="caution">
    <text evidence="1">The sequence shown here is derived from an EMBL/GenBank/DDBJ whole genome shotgun (WGS) entry which is preliminary data.</text>
</comment>
<protein>
    <submittedName>
        <fullName evidence="1">Uncharacterized protein</fullName>
    </submittedName>
</protein>
<accession>A0A103E333</accession>